<evidence type="ECO:0000313" key="4">
    <source>
        <dbReference type="Proteomes" id="UP001224775"/>
    </source>
</evidence>
<proteinExistence type="predicted"/>
<gene>
    <name evidence="3" type="ORF">QTG54_003206</name>
</gene>
<feature type="region of interest" description="Disordered" evidence="2">
    <location>
        <begin position="14"/>
        <end position="38"/>
    </location>
</feature>
<reference evidence="3" key="1">
    <citation type="submission" date="2023-06" db="EMBL/GenBank/DDBJ databases">
        <title>Survivors Of The Sea: Transcriptome response of Skeletonema marinoi to long-term dormancy.</title>
        <authorList>
            <person name="Pinder M.I.M."/>
            <person name="Kourtchenko O."/>
            <person name="Robertson E.K."/>
            <person name="Larsson T."/>
            <person name="Maumus F."/>
            <person name="Osuna-Cruz C.M."/>
            <person name="Vancaester E."/>
            <person name="Stenow R."/>
            <person name="Vandepoele K."/>
            <person name="Ploug H."/>
            <person name="Bruchert V."/>
            <person name="Godhe A."/>
            <person name="Topel M."/>
        </authorList>
    </citation>
    <scope>NUCLEOTIDE SEQUENCE</scope>
    <source>
        <strain evidence="3">R05AC</strain>
    </source>
</reference>
<feature type="compositionally biased region" description="Basic and acidic residues" evidence="2">
    <location>
        <begin position="296"/>
        <end position="327"/>
    </location>
</feature>
<feature type="region of interest" description="Disordered" evidence="2">
    <location>
        <begin position="105"/>
        <end position="375"/>
    </location>
</feature>
<evidence type="ECO:0000313" key="3">
    <source>
        <dbReference type="EMBL" id="KAK1746599.1"/>
    </source>
</evidence>
<organism evidence="3 4">
    <name type="scientific">Skeletonema marinoi</name>
    <dbReference type="NCBI Taxonomy" id="267567"/>
    <lineage>
        <taxon>Eukaryota</taxon>
        <taxon>Sar</taxon>
        <taxon>Stramenopiles</taxon>
        <taxon>Ochrophyta</taxon>
        <taxon>Bacillariophyta</taxon>
        <taxon>Coscinodiscophyceae</taxon>
        <taxon>Thalassiosirophycidae</taxon>
        <taxon>Thalassiosirales</taxon>
        <taxon>Skeletonemataceae</taxon>
        <taxon>Skeletonema</taxon>
        <taxon>Skeletonema marinoi-dohrnii complex</taxon>
    </lineage>
</organism>
<accession>A0AAD8YJC4</accession>
<keyword evidence="1" id="KW-0175">Coiled coil</keyword>
<feature type="compositionally biased region" description="Acidic residues" evidence="2">
    <location>
        <begin position="345"/>
        <end position="358"/>
    </location>
</feature>
<dbReference type="AlphaFoldDB" id="A0AAD8YJC4"/>
<feature type="coiled-coil region" evidence="1">
    <location>
        <begin position="477"/>
        <end position="504"/>
    </location>
</feature>
<sequence>MNNMNNIVKNVGSALHLSPSKDNQHPSAAGEGGEKSNRISIDVDDSYKVFTEFQVNLKHLATLYKTEHELMKSLNENGIYTAKCYQKMLANSPLEHIVASTIEEGESPKKLPGKKKHVEPEPESIFEPAAVGVSKSESVDDAGQEESVRKMEPEEVLEEQEYTFDKDVRSSHVANAKNSSDVLKQGAKKTQGLDPPSTESLLKTMKEEEEEEEEDQKDGDFVDDVVDEPAPEDSSAKKEEAEEEQMSSDPPSDPPSESEFPNDEQPGDEVDNSNANFDTAGVNVMMGVIDDDDDDSFTHDVIDDDDSFTHDNTPKVDEAKSDSAKDSDDGEETKDEPVERGPVDPDGEVVEAQEEDSSNVELNERDPDNAPKPVSAAAAAAAAEDKKESEVEVICEEGEKLHDIELAEKVEPSAPVLDESETLTSFSQQQEVTYFDVHKQVYKENNSYLKKHSKLVEYTEDWDKTVTTRVQSMHVEYQKLRKGLNHYIGKVDALENEKKKTEETGHKEMAPKRLEKLERNRTKLMGTRNSHDVAGIDLIILIDEIVNRSWRDAYPLLQKSVAFETDLSSMQAKMYGGLSAAATMLDHASRKESISSSHRLLQLKNSSPDELNFHKFKGDWDYIQKVYL</sequence>
<dbReference type="EMBL" id="JATAAI010000004">
    <property type="protein sequence ID" value="KAK1746599.1"/>
    <property type="molecule type" value="Genomic_DNA"/>
</dbReference>
<keyword evidence="4" id="KW-1185">Reference proteome</keyword>
<feature type="compositionally biased region" description="Low complexity" evidence="2">
    <location>
        <begin position="247"/>
        <end position="259"/>
    </location>
</feature>
<evidence type="ECO:0000256" key="1">
    <source>
        <dbReference type="SAM" id="Coils"/>
    </source>
</evidence>
<name>A0AAD8YJC4_9STRA</name>
<dbReference type="Proteomes" id="UP001224775">
    <property type="component" value="Unassembled WGS sequence"/>
</dbReference>
<feature type="compositionally biased region" description="Polar residues" evidence="2">
    <location>
        <begin position="172"/>
        <end position="182"/>
    </location>
</feature>
<comment type="caution">
    <text evidence="3">The sequence shown here is derived from an EMBL/GenBank/DDBJ whole genome shotgun (WGS) entry which is preliminary data.</text>
</comment>
<feature type="compositionally biased region" description="Acidic residues" evidence="2">
    <location>
        <begin position="207"/>
        <end position="231"/>
    </location>
</feature>
<protein>
    <submittedName>
        <fullName evidence="3">Uncharacterized protein</fullName>
    </submittedName>
</protein>
<feature type="compositionally biased region" description="Acidic residues" evidence="2">
    <location>
        <begin position="260"/>
        <end position="271"/>
    </location>
</feature>
<evidence type="ECO:0000256" key="2">
    <source>
        <dbReference type="SAM" id="MobiDB-lite"/>
    </source>
</evidence>